<dbReference type="Gene3D" id="3.20.20.150">
    <property type="entry name" value="Divalent-metal-dependent TIM barrel enzymes"/>
    <property type="match status" value="1"/>
</dbReference>
<protein>
    <submittedName>
        <fullName evidence="2">3-dehydroshikimate dehydratase</fullName>
    </submittedName>
</protein>
<evidence type="ECO:0000259" key="1">
    <source>
        <dbReference type="Pfam" id="PF01261"/>
    </source>
</evidence>
<proteinExistence type="predicted"/>
<dbReference type="SUPFAM" id="SSF51658">
    <property type="entry name" value="Xylose isomerase-like"/>
    <property type="match status" value="1"/>
</dbReference>
<evidence type="ECO:0000313" key="3">
    <source>
        <dbReference type="Proteomes" id="UP000033774"/>
    </source>
</evidence>
<dbReference type="AlphaFoldDB" id="A0A0F3IV39"/>
<dbReference type="InterPro" id="IPR036237">
    <property type="entry name" value="Xyl_isomerase-like_sf"/>
</dbReference>
<organism evidence="2 3">
    <name type="scientific">Elstera litoralis</name>
    <dbReference type="NCBI Taxonomy" id="552518"/>
    <lineage>
        <taxon>Bacteria</taxon>
        <taxon>Pseudomonadati</taxon>
        <taxon>Pseudomonadota</taxon>
        <taxon>Alphaproteobacteria</taxon>
        <taxon>Rhodospirillales</taxon>
        <taxon>Rhodospirillaceae</taxon>
        <taxon>Elstera</taxon>
    </lineage>
</organism>
<dbReference type="OrthoDB" id="9815124at2"/>
<evidence type="ECO:0000313" key="2">
    <source>
        <dbReference type="EMBL" id="KJV10551.1"/>
    </source>
</evidence>
<gene>
    <name evidence="2" type="ORF">VZ95_04160</name>
</gene>
<dbReference type="InterPro" id="IPR050312">
    <property type="entry name" value="IolE/XylAMocC-like"/>
</dbReference>
<sequence length="287" mass="30839">MKLSLCTISFRHHLISLEELAVWAAETGFDGIELWGAHARNLAHDPRRNGAWLADFGLSVPMVSDYLPLDGEVATLLAKTRDLCRLAQVWQAKKIRSFAGTTASAATAPAHVALLVERLRLVCAVAAEHGLSLLIETHPNTLADTLAGTQSLIAAVDHPALKINFDVLHVWEGGDDVLAARQALAPHIAHYHLKNIRSRADLAVFEPGNVYAAAGLRDGMVPLFEGVVDYTGFLPTCGAAEASLEWFGASAFEVLRSDRLAVCACVGNGLRVARQPSPPALALRARH</sequence>
<dbReference type="InterPro" id="IPR013022">
    <property type="entry name" value="Xyl_isomerase-like_TIM-brl"/>
</dbReference>
<dbReference type="RefSeq" id="WP_045774758.1">
    <property type="nucleotide sequence ID" value="NZ_LAJY01000079.1"/>
</dbReference>
<dbReference type="Proteomes" id="UP000033774">
    <property type="component" value="Unassembled WGS sequence"/>
</dbReference>
<comment type="caution">
    <text evidence="2">The sequence shown here is derived from an EMBL/GenBank/DDBJ whole genome shotgun (WGS) entry which is preliminary data.</text>
</comment>
<dbReference type="PANTHER" id="PTHR12110">
    <property type="entry name" value="HYDROXYPYRUVATE ISOMERASE"/>
    <property type="match status" value="1"/>
</dbReference>
<name>A0A0F3IV39_9PROT</name>
<dbReference type="PANTHER" id="PTHR12110:SF21">
    <property type="entry name" value="XYLOSE ISOMERASE-LIKE TIM BARREL DOMAIN-CONTAINING PROTEIN"/>
    <property type="match status" value="1"/>
</dbReference>
<accession>A0A0F3IV39</accession>
<feature type="domain" description="Xylose isomerase-like TIM barrel" evidence="1">
    <location>
        <begin position="23"/>
        <end position="234"/>
    </location>
</feature>
<dbReference type="EMBL" id="LAJY01000079">
    <property type="protein sequence ID" value="KJV10551.1"/>
    <property type="molecule type" value="Genomic_DNA"/>
</dbReference>
<dbReference type="Pfam" id="PF01261">
    <property type="entry name" value="AP_endonuc_2"/>
    <property type="match status" value="1"/>
</dbReference>
<keyword evidence="3" id="KW-1185">Reference proteome</keyword>
<dbReference type="PATRIC" id="fig|552518.3.peg.4373"/>
<reference evidence="2 3" key="1">
    <citation type="submission" date="2015-03" db="EMBL/GenBank/DDBJ databases">
        <title>Draft genome sequence of Elstera litoralis.</title>
        <authorList>
            <person name="Rahalkar M.C."/>
            <person name="Dhakephalkar P.K."/>
            <person name="Pore S.D."/>
            <person name="Arora P."/>
            <person name="Kapse N.G."/>
            <person name="Pandit P.S."/>
        </authorList>
    </citation>
    <scope>NUCLEOTIDE SEQUENCE [LARGE SCALE GENOMIC DNA]</scope>
    <source>
        <strain evidence="2 3">Dia-1</strain>
    </source>
</reference>